<evidence type="ECO:0000259" key="11">
    <source>
        <dbReference type="Pfam" id="PF05193"/>
    </source>
</evidence>
<keyword evidence="7" id="KW-0482">Metalloprotease</keyword>
<dbReference type="PANTHER" id="PTHR11851">
    <property type="entry name" value="METALLOPROTEASE"/>
    <property type="match status" value="1"/>
</dbReference>
<evidence type="ECO:0000256" key="5">
    <source>
        <dbReference type="ARBA" id="ARBA00022801"/>
    </source>
</evidence>
<dbReference type="PANTHER" id="PTHR11851:SF149">
    <property type="entry name" value="GH01077P"/>
    <property type="match status" value="1"/>
</dbReference>
<evidence type="ECO:0008006" key="15">
    <source>
        <dbReference type="Google" id="ProtNLM"/>
    </source>
</evidence>
<dbReference type="InterPro" id="IPR011765">
    <property type="entry name" value="Pept_M16_N"/>
</dbReference>
<keyword evidence="14" id="KW-1185">Reference proteome</keyword>
<dbReference type="GO" id="GO:0004222">
    <property type="term" value="F:metalloendopeptidase activity"/>
    <property type="evidence" value="ECO:0007669"/>
    <property type="project" value="InterPro"/>
</dbReference>
<keyword evidence="6" id="KW-0862">Zinc</keyword>
<keyword evidence="8" id="KW-0496">Mitochondrion</keyword>
<dbReference type="EMBL" id="JAJJMA010315414">
    <property type="protein sequence ID" value="MCL7049393.1"/>
    <property type="molecule type" value="Genomic_DNA"/>
</dbReference>
<name>A0AA42B2V5_PAPNU</name>
<dbReference type="SUPFAM" id="SSF63411">
    <property type="entry name" value="LuxS/MPP-like metallohydrolase"/>
    <property type="match status" value="2"/>
</dbReference>
<organism evidence="13 14">
    <name type="scientific">Papaver nudicaule</name>
    <name type="common">Iceland poppy</name>
    <dbReference type="NCBI Taxonomy" id="74823"/>
    <lineage>
        <taxon>Eukaryota</taxon>
        <taxon>Viridiplantae</taxon>
        <taxon>Streptophyta</taxon>
        <taxon>Embryophyta</taxon>
        <taxon>Tracheophyta</taxon>
        <taxon>Spermatophyta</taxon>
        <taxon>Magnoliopsida</taxon>
        <taxon>Ranunculales</taxon>
        <taxon>Papaveraceae</taxon>
        <taxon>Papaveroideae</taxon>
        <taxon>Papaver</taxon>
    </lineage>
</organism>
<evidence type="ECO:0000313" key="13">
    <source>
        <dbReference type="EMBL" id="MCL7049393.1"/>
    </source>
</evidence>
<dbReference type="GO" id="GO:0006508">
    <property type="term" value="P:proteolysis"/>
    <property type="evidence" value="ECO:0007669"/>
    <property type="project" value="UniProtKB-KW"/>
</dbReference>
<dbReference type="InterPro" id="IPR007863">
    <property type="entry name" value="Peptidase_M16_C"/>
</dbReference>
<keyword evidence="3" id="KW-0645">Protease</keyword>
<dbReference type="AlphaFoldDB" id="A0AA42B2V5"/>
<keyword evidence="4" id="KW-0479">Metal-binding</keyword>
<accession>A0AA42B2V5</accession>
<evidence type="ECO:0000313" key="14">
    <source>
        <dbReference type="Proteomes" id="UP001177140"/>
    </source>
</evidence>
<evidence type="ECO:0000256" key="2">
    <source>
        <dbReference type="ARBA" id="ARBA00004173"/>
    </source>
</evidence>
<gene>
    <name evidence="13" type="ORF">MKW94_015695</name>
    <name evidence="12" type="ORF">MKW94_021995</name>
</gene>
<protein>
    <recommendedName>
        <fullName evidence="15">Mitochondrial processing peptidase</fullName>
    </recommendedName>
</protein>
<reference evidence="13" key="1">
    <citation type="submission" date="2022-03" db="EMBL/GenBank/DDBJ databases">
        <title>A functionally conserved STORR gene fusion in Papaver species that diverged 16.8 million years ago.</title>
        <authorList>
            <person name="Catania T."/>
        </authorList>
    </citation>
    <scope>NUCLEOTIDE SEQUENCE</scope>
    <source>
        <strain evidence="13">S-191538</strain>
    </source>
</reference>
<feature type="domain" description="Peptidase M16 N-terminal" evidence="10">
    <location>
        <begin position="75"/>
        <end position="222"/>
    </location>
</feature>
<evidence type="ECO:0000256" key="7">
    <source>
        <dbReference type="ARBA" id="ARBA00023049"/>
    </source>
</evidence>
<keyword evidence="5" id="KW-0378">Hydrolase</keyword>
<evidence type="ECO:0000256" key="3">
    <source>
        <dbReference type="ARBA" id="ARBA00022670"/>
    </source>
</evidence>
<dbReference type="InterPro" id="IPR050361">
    <property type="entry name" value="MPP/UQCRC_Complex"/>
</dbReference>
<dbReference type="GO" id="GO:0005739">
    <property type="term" value="C:mitochondrion"/>
    <property type="evidence" value="ECO:0007669"/>
    <property type="project" value="UniProtKB-SubCell"/>
</dbReference>
<dbReference type="Proteomes" id="UP001177140">
    <property type="component" value="Unassembled WGS sequence"/>
</dbReference>
<dbReference type="InterPro" id="IPR001431">
    <property type="entry name" value="Pept_M16_Zn_BS"/>
</dbReference>
<comment type="subcellular location">
    <subcellularLocation>
        <location evidence="2">Mitochondrion</location>
    </subcellularLocation>
</comment>
<evidence type="ECO:0000256" key="6">
    <source>
        <dbReference type="ARBA" id="ARBA00022833"/>
    </source>
</evidence>
<comment type="cofactor">
    <cofactor evidence="1">
        <name>Zn(2+)</name>
        <dbReference type="ChEBI" id="CHEBI:29105"/>
    </cofactor>
</comment>
<dbReference type="InterPro" id="IPR011249">
    <property type="entry name" value="Metalloenz_LuxS/M16"/>
</dbReference>
<dbReference type="EMBL" id="JAJJMA010046713">
    <property type="protein sequence ID" value="MCL7025545.1"/>
    <property type="molecule type" value="Genomic_DNA"/>
</dbReference>
<dbReference type="Gene3D" id="3.30.830.10">
    <property type="entry name" value="Metalloenzyme, LuxS/M16 peptidase-like"/>
    <property type="match status" value="2"/>
</dbReference>
<feature type="domain" description="Peptidase M16 C-terminal" evidence="11">
    <location>
        <begin position="234"/>
        <end position="414"/>
    </location>
</feature>
<comment type="caution">
    <text evidence="13">The sequence shown here is derived from an EMBL/GenBank/DDBJ whole genome shotgun (WGS) entry which is preliminary data.</text>
</comment>
<evidence type="ECO:0000259" key="10">
    <source>
        <dbReference type="Pfam" id="PF00675"/>
    </source>
</evidence>
<evidence type="ECO:0000256" key="8">
    <source>
        <dbReference type="ARBA" id="ARBA00023128"/>
    </source>
</evidence>
<dbReference type="PROSITE" id="PS00143">
    <property type="entry name" value="INSULINASE"/>
    <property type="match status" value="1"/>
</dbReference>
<evidence type="ECO:0000256" key="9">
    <source>
        <dbReference type="RuleBase" id="RU004447"/>
    </source>
</evidence>
<evidence type="ECO:0000256" key="4">
    <source>
        <dbReference type="ARBA" id="ARBA00022723"/>
    </source>
</evidence>
<sequence>MALKHLLEKAHRFQKPYVLCHPTFIQPSRFCSTSESSPQITYQVQEIFPYKQHNRVKTPNPKFLQYITTLPNGLRVATESNLSTKTATIGAWIDAGSRHDTDDTSGVAHYVEHMKFEGTYDMRKEFMDAKIELMGGYFDAIITREHTAYRFKIRDENVPMAIDILADTLQRTSYGGDEINCQRDTILREMEAVERCPETRILCQLHATAFQGSPLGRTVLGDADFIKTTDGQPIYEYISTHYTAPRMVIVAAGAVKHEDVVEEVKKHFTRLPTNPTTASQLAAKELAIFTGSEVRIIDNDLPLAHFAVAFAGASLTDPDSIALMVMKSMLGSWNKSEEGGKLMGSELSKRVAIKEIAESMMTFNDSYKDAGLFGIYACAKPDCLDDLADAIMYEISKLSNRVSEDDVNHGRNQLKSSLLLQLDGTTPVARDIGAQLLAYGRRIPYVEMFARIDAVDASTIKRVAKRFLFNKDIAIAATGPIQGLPDYNWFRSRTHSP</sequence>
<evidence type="ECO:0000313" key="12">
    <source>
        <dbReference type="EMBL" id="MCL7025545.1"/>
    </source>
</evidence>
<evidence type="ECO:0000256" key="1">
    <source>
        <dbReference type="ARBA" id="ARBA00001947"/>
    </source>
</evidence>
<comment type="similarity">
    <text evidence="9">Belongs to the peptidase M16 family.</text>
</comment>
<dbReference type="Pfam" id="PF00675">
    <property type="entry name" value="Peptidase_M16"/>
    <property type="match status" value="1"/>
</dbReference>
<dbReference type="Pfam" id="PF05193">
    <property type="entry name" value="Peptidase_M16_C"/>
    <property type="match status" value="1"/>
</dbReference>
<proteinExistence type="inferred from homology"/>
<dbReference type="FunFam" id="3.30.830.10:FF:000001">
    <property type="entry name" value="Mitochondrial-processing peptidase subunit beta, mitochondrial"/>
    <property type="match status" value="1"/>
</dbReference>
<dbReference type="GO" id="GO:0046872">
    <property type="term" value="F:metal ion binding"/>
    <property type="evidence" value="ECO:0007669"/>
    <property type="project" value="UniProtKB-KW"/>
</dbReference>